<evidence type="ECO:0000259" key="1">
    <source>
        <dbReference type="PROSITE" id="PS50075"/>
    </source>
</evidence>
<dbReference type="OrthoDB" id="1449405at2"/>
<accession>A0A364K156</accession>
<dbReference type="AlphaFoldDB" id="A0A364K156"/>
<dbReference type="SUPFAM" id="SSF47336">
    <property type="entry name" value="ACP-like"/>
    <property type="match status" value="1"/>
</dbReference>
<evidence type="ECO:0000313" key="3">
    <source>
        <dbReference type="Proteomes" id="UP000251213"/>
    </source>
</evidence>
<comment type="caution">
    <text evidence="2">The sequence shown here is derived from an EMBL/GenBank/DDBJ whole genome shotgun (WGS) entry which is preliminary data.</text>
</comment>
<name>A0A364K156_9BACL</name>
<keyword evidence="3" id="KW-1185">Reference proteome</keyword>
<dbReference type="InterPro" id="IPR009081">
    <property type="entry name" value="PP-bd_ACP"/>
</dbReference>
<dbReference type="Proteomes" id="UP000251213">
    <property type="component" value="Unassembled WGS sequence"/>
</dbReference>
<sequence>MMHQTIMNLLSEVKGTPELVHQLTPETDMINEVGLDSLQMINFILAVETTFDLQIDYEEFDMAHLSSINQFVDFLHSVKEKAGSL</sequence>
<reference evidence="2 3" key="1">
    <citation type="submission" date="2018-06" db="EMBL/GenBank/DDBJ databases">
        <title>Thermoflavimicrobium daqus sp. nov., a thermophilic microbe isolated from Moutai-flavour Daqu.</title>
        <authorList>
            <person name="Wang X."/>
            <person name="Zhou H."/>
        </authorList>
    </citation>
    <scope>NUCLEOTIDE SEQUENCE [LARGE SCALE GENOMIC DNA]</scope>
    <source>
        <strain evidence="2 3">FBKL4.011</strain>
    </source>
</reference>
<evidence type="ECO:0000313" key="2">
    <source>
        <dbReference type="EMBL" id="RAL21414.1"/>
    </source>
</evidence>
<feature type="domain" description="Carrier" evidence="1">
    <location>
        <begin position="1"/>
        <end position="79"/>
    </location>
</feature>
<gene>
    <name evidence="2" type="ORF">DL897_16335</name>
</gene>
<reference evidence="2 3" key="2">
    <citation type="submission" date="2018-06" db="EMBL/GenBank/DDBJ databases">
        <authorList>
            <person name="Zhirakovskaya E."/>
        </authorList>
    </citation>
    <scope>NUCLEOTIDE SEQUENCE [LARGE SCALE GENOMIC DNA]</scope>
    <source>
        <strain evidence="2 3">FBKL4.011</strain>
    </source>
</reference>
<dbReference type="Gene3D" id="1.10.1200.10">
    <property type="entry name" value="ACP-like"/>
    <property type="match status" value="1"/>
</dbReference>
<dbReference type="Pfam" id="PF00550">
    <property type="entry name" value="PP-binding"/>
    <property type="match status" value="1"/>
</dbReference>
<dbReference type="InterPro" id="IPR036736">
    <property type="entry name" value="ACP-like_sf"/>
</dbReference>
<dbReference type="EMBL" id="QJKK01000014">
    <property type="protein sequence ID" value="RAL21414.1"/>
    <property type="molecule type" value="Genomic_DNA"/>
</dbReference>
<organism evidence="2 3">
    <name type="scientific">Thermoflavimicrobium daqui</name>
    <dbReference type="NCBI Taxonomy" id="2137476"/>
    <lineage>
        <taxon>Bacteria</taxon>
        <taxon>Bacillati</taxon>
        <taxon>Bacillota</taxon>
        <taxon>Bacilli</taxon>
        <taxon>Bacillales</taxon>
        <taxon>Thermoactinomycetaceae</taxon>
        <taxon>Thermoflavimicrobium</taxon>
    </lineage>
</organism>
<proteinExistence type="predicted"/>
<dbReference type="PROSITE" id="PS50075">
    <property type="entry name" value="CARRIER"/>
    <property type="match status" value="1"/>
</dbReference>
<protein>
    <submittedName>
        <fullName evidence="2">D-alanyl carrier protein</fullName>
    </submittedName>
</protein>